<dbReference type="NCBIfam" id="TIGR00128">
    <property type="entry name" value="fabD"/>
    <property type="match status" value="1"/>
</dbReference>
<dbReference type="SMART" id="SM00827">
    <property type="entry name" value="PKS_AT"/>
    <property type="match status" value="1"/>
</dbReference>
<feature type="active site" evidence="5">
    <location>
        <position position="192"/>
    </location>
</feature>
<evidence type="ECO:0000313" key="8">
    <source>
        <dbReference type="Proteomes" id="UP000257323"/>
    </source>
</evidence>
<keyword evidence="1 4" id="KW-0808">Transferase</keyword>
<dbReference type="InterPro" id="IPR014043">
    <property type="entry name" value="Acyl_transferase_dom"/>
</dbReference>
<reference evidence="7 8" key="1">
    <citation type="submission" date="2018-08" db="EMBL/GenBank/DDBJ databases">
        <title>Genome analysis of the thermophilic bacterium of the candidate phylum Aminicenantes from deep subsurface aquifer revealed its physiology and ecological role.</title>
        <authorList>
            <person name="Kadnikov V.V."/>
            <person name="Mardanov A.V."/>
            <person name="Beletsky A.V."/>
            <person name="Karnachuk O.V."/>
            <person name="Ravin N.V."/>
        </authorList>
    </citation>
    <scope>NUCLEOTIDE SEQUENCE [LARGE SCALE GENOMIC DNA]</scope>
    <source>
        <strain evidence="7">BY38</strain>
    </source>
</reference>
<dbReference type="PANTHER" id="PTHR42681:SF1">
    <property type="entry name" value="MALONYL-COA-ACYL CARRIER PROTEIN TRANSACYLASE, MITOCHONDRIAL"/>
    <property type="match status" value="1"/>
</dbReference>
<dbReference type="InterPro" id="IPR001227">
    <property type="entry name" value="Ac_transferase_dom_sf"/>
</dbReference>
<dbReference type="InterPro" id="IPR016036">
    <property type="entry name" value="Malonyl_transacylase_ACP-bd"/>
</dbReference>
<dbReference type="Gene3D" id="3.40.366.10">
    <property type="entry name" value="Malonyl-Coenzyme A Acyl Carrier Protein, domain 2"/>
    <property type="match status" value="1"/>
</dbReference>
<sequence>MKRIFLFPGQGSQAVGMGKNFYEQSQEAREIFKLADEVLGFSLSRLCFEGPEEELRLTCYTQPALLTVSYIAYRLLGLKPDLAAGHSLGEYSALVAAGSLDLAEALRLVYNRGRYMMEAVPPGQGSMAAVLGLNFNQVEEGIKSVGSGLVQVANWNAEDQVVIAGERAAVEEALARLKPPRSVLLQVSGPFHTSLMKPAAERLKADLERIKFRDPEFPIISNVTAGEVRTGDEARELLFRQITSPVLWYPSMQRLPELGVGQAVELGPGKVLTGLLKRISRQWPEAPTLFNVEDLASLENCRRALSA</sequence>
<dbReference type="GO" id="GO:0005829">
    <property type="term" value="C:cytosol"/>
    <property type="evidence" value="ECO:0007669"/>
    <property type="project" value="TreeGrafter"/>
</dbReference>
<dbReference type="PIRSF" id="PIRSF000446">
    <property type="entry name" value="Mct"/>
    <property type="match status" value="1"/>
</dbReference>
<feature type="domain" description="Malonyl-CoA:ACP transacylase (MAT)" evidence="6">
    <location>
        <begin position="6"/>
        <end position="291"/>
    </location>
</feature>
<evidence type="ECO:0000256" key="1">
    <source>
        <dbReference type="ARBA" id="ARBA00022679"/>
    </source>
</evidence>
<feature type="active site" evidence="5">
    <location>
        <position position="87"/>
    </location>
</feature>
<dbReference type="Gene3D" id="3.30.70.250">
    <property type="entry name" value="Malonyl-CoA ACP transacylase, ACP-binding"/>
    <property type="match status" value="1"/>
</dbReference>
<accession>A0A3E2BJU0</accession>
<dbReference type="AlphaFoldDB" id="A0A3E2BJU0"/>
<evidence type="ECO:0000256" key="5">
    <source>
        <dbReference type="PIRSR" id="PIRSR000446-1"/>
    </source>
</evidence>
<dbReference type="InterPro" id="IPR016035">
    <property type="entry name" value="Acyl_Trfase/lysoPLipase"/>
</dbReference>
<dbReference type="InterPro" id="IPR024925">
    <property type="entry name" value="Malonyl_CoA-ACP_transAc"/>
</dbReference>
<protein>
    <recommendedName>
        <fullName evidence="4">Malonyl CoA-acyl carrier protein transacylase</fullName>
        <ecNumber evidence="4">2.3.1.39</ecNumber>
    </recommendedName>
</protein>
<evidence type="ECO:0000256" key="2">
    <source>
        <dbReference type="ARBA" id="ARBA00023315"/>
    </source>
</evidence>
<dbReference type="EC" id="2.3.1.39" evidence="4"/>
<name>A0A3E2BJU0_9BACT</name>
<dbReference type="Pfam" id="PF00698">
    <property type="entry name" value="Acyl_transf_1"/>
    <property type="match status" value="1"/>
</dbReference>
<keyword evidence="2 4" id="KW-0012">Acyltransferase</keyword>
<dbReference type="SUPFAM" id="SSF55048">
    <property type="entry name" value="Probable ACP-binding domain of malonyl-CoA ACP transacylase"/>
    <property type="match status" value="1"/>
</dbReference>
<dbReference type="PANTHER" id="PTHR42681">
    <property type="entry name" value="MALONYL-COA-ACYL CARRIER PROTEIN TRANSACYLASE, MITOCHONDRIAL"/>
    <property type="match status" value="1"/>
</dbReference>
<proteinExistence type="inferred from homology"/>
<evidence type="ECO:0000313" key="7">
    <source>
        <dbReference type="EMBL" id="RFT14907.1"/>
    </source>
</evidence>
<dbReference type="GO" id="GO:0006633">
    <property type="term" value="P:fatty acid biosynthetic process"/>
    <property type="evidence" value="ECO:0007669"/>
    <property type="project" value="TreeGrafter"/>
</dbReference>
<dbReference type="GO" id="GO:0004314">
    <property type="term" value="F:[acyl-carrier-protein] S-malonyltransferase activity"/>
    <property type="evidence" value="ECO:0007669"/>
    <property type="project" value="UniProtKB-EC"/>
</dbReference>
<dbReference type="InterPro" id="IPR050858">
    <property type="entry name" value="Mal-CoA-ACP_Trans/PKS_FabD"/>
</dbReference>
<evidence type="ECO:0000259" key="6">
    <source>
        <dbReference type="SMART" id="SM00827"/>
    </source>
</evidence>
<dbReference type="EMBL" id="QUAH01000016">
    <property type="protein sequence ID" value="RFT14907.1"/>
    <property type="molecule type" value="Genomic_DNA"/>
</dbReference>
<evidence type="ECO:0000256" key="4">
    <source>
        <dbReference type="PIRNR" id="PIRNR000446"/>
    </source>
</evidence>
<organism evidence="7 8">
    <name type="scientific">Candidatus Saccharicenans subterraneus</name>
    <dbReference type="NCBI Taxonomy" id="2508984"/>
    <lineage>
        <taxon>Bacteria</taxon>
        <taxon>Candidatus Aminicenantota</taxon>
        <taxon>Candidatus Aminicenantia</taxon>
        <taxon>Candidatus Aminicenantales</taxon>
        <taxon>Candidatus Saccharicenantaceae</taxon>
        <taxon>Candidatus Saccharicenans</taxon>
    </lineage>
</organism>
<dbReference type="InterPro" id="IPR004410">
    <property type="entry name" value="Malonyl_CoA-ACP_transAc_FabD"/>
</dbReference>
<dbReference type="SUPFAM" id="SSF52151">
    <property type="entry name" value="FabD/lysophospholipase-like"/>
    <property type="match status" value="1"/>
</dbReference>
<comment type="caution">
    <text evidence="7">The sequence shown here is derived from an EMBL/GenBank/DDBJ whole genome shotgun (WGS) entry which is preliminary data.</text>
</comment>
<evidence type="ECO:0000256" key="3">
    <source>
        <dbReference type="ARBA" id="ARBA00048462"/>
    </source>
</evidence>
<dbReference type="Proteomes" id="UP000257323">
    <property type="component" value="Unassembled WGS sequence"/>
</dbReference>
<gene>
    <name evidence="7" type="ORF">OP8BY_1417</name>
</gene>
<comment type="catalytic activity">
    <reaction evidence="3 4">
        <text>holo-[ACP] + malonyl-CoA = malonyl-[ACP] + CoA</text>
        <dbReference type="Rhea" id="RHEA:41792"/>
        <dbReference type="Rhea" id="RHEA-COMP:9623"/>
        <dbReference type="Rhea" id="RHEA-COMP:9685"/>
        <dbReference type="ChEBI" id="CHEBI:57287"/>
        <dbReference type="ChEBI" id="CHEBI:57384"/>
        <dbReference type="ChEBI" id="CHEBI:64479"/>
        <dbReference type="ChEBI" id="CHEBI:78449"/>
        <dbReference type="EC" id="2.3.1.39"/>
    </reaction>
</comment>
<comment type="similarity">
    <text evidence="4">Belongs to the fabD family.</text>
</comment>